<protein>
    <submittedName>
        <fullName evidence="2">Uncharacterized protein</fullName>
    </submittedName>
</protein>
<gene>
    <name evidence="2" type="ORF">ES692_06315</name>
</gene>
<feature type="chain" id="PRO_5022926601" evidence="1">
    <location>
        <begin position="22"/>
        <end position="62"/>
    </location>
</feature>
<evidence type="ECO:0000256" key="1">
    <source>
        <dbReference type="SAM" id="SignalP"/>
    </source>
</evidence>
<organism evidence="2 3">
    <name type="scientific">Psychroserpens burtonensis</name>
    <dbReference type="NCBI Taxonomy" id="49278"/>
    <lineage>
        <taxon>Bacteria</taxon>
        <taxon>Pseudomonadati</taxon>
        <taxon>Bacteroidota</taxon>
        <taxon>Flavobacteriia</taxon>
        <taxon>Flavobacteriales</taxon>
        <taxon>Flavobacteriaceae</taxon>
        <taxon>Psychroserpens</taxon>
    </lineage>
</organism>
<proteinExistence type="predicted"/>
<accession>A0A5C7BAB1</accession>
<keyword evidence="1" id="KW-0732">Signal</keyword>
<evidence type="ECO:0000313" key="3">
    <source>
        <dbReference type="Proteomes" id="UP000321938"/>
    </source>
</evidence>
<keyword evidence="3" id="KW-1185">Reference proteome</keyword>
<dbReference type="STRING" id="1123037.GCA_000425305_02053"/>
<evidence type="ECO:0000313" key="2">
    <source>
        <dbReference type="EMBL" id="TXE18654.1"/>
    </source>
</evidence>
<comment type="caution">
    <text evidence="2">The sequence shown here is derived from an EMBL/GenBank/DDBJ whole genome shotgun (WGS) entry which is preliminary data.</text>
</comment>
<name>A0A5C7BAB1_9FLAO</name>
<dbReference type="RefSeq" id="WP_147231398.1">
    <property type="nucleotide sequence ID" value="NZ_VOSB01000007.1"/>
</dbReference>
<feature type="signal peptide" evidence="1">
    <location>
        <begin position="1"/>
        <end position="21"/>
    </location>
</feature>
<reference evidence="2 3" key="1">
    <citation type="submission" date="2019-08" db="EMBL/GenBank/DDBJ databases">
        <title>Genome of Psychroserpens burtonensis ACAM 167.</title>
        <authorList>
            <person name="Bowman J.P."/>
        </authorList>
    </citation>
    <scope>NUCLEOTIDE SEQUENCE [LARGE SCALE GENOMIC DNA]</scope>
    <source>
        <strain evidence="2 3">ACAM 167</strain>
    </source>
</reference>
<dbReference type="Proteomes" id="UP000321938">
    <property type="component" value="Unassembled WGS sequence"/>
</dbReference>
<dbReference type="AlphaFoldDB" id="A0A5C7BAB1"/>
<dbReference type="EMBL" id="VOSB01000007">
    <property type="protein sequence ID" value="TXE18654.1"/>
    <property type="molecule type" value="Genomic_DNA"/>
</dbReference>
<sequence length="62" mass="6945">MKKIFLLPMLCFLFIGMSSFSSVEKLSEYNEPCRVTLSFTDGETGETSQVSYISYSRTSAAD</sequence>